<feature type="domain" description="CCHC-type" evidence="3">
    <location>
        <begin position="243"/>
        <end position="258"/>
    </location>
</feature>
<keyword evidence="5" id="KW-1185">Reference proteome</keyword>
<dbReference type="InterPro" id="IPR025558">
    <property type="entry name" value="DUF4283"/>
</dbReference>
<dbReference type="PROSITE" id="PS50158">
    <property type="entry name" value="ZF_CCHC"/>
    <property type="match status" value="1"/>
</dbReference>
<dbReference type="EMBL" id="JAIWQS010000002">
    <property type="protein sequence ID" value="KAJ8773255.1"/>
    <property type="molecule type" value="Genomic_DNA"/>
</dbReference>
<dbReference type="PANTHER" id="PTHR31286:SF99">
    <property type="entry name" value="DUF4283 DOMAIN-CONTAINING PROTEIN"/>
    <property type="match status" value="1"/>
</dbReference>
<keyword evidence="1" id="KW-0862">Zinc</keyword>
<feature type="region of interest" description="Disordered" evidence="2">
    <location>
        <begin position="1"/>
        <end position="27"/>
    </location>
</feature>
<evidence type="ECO:0000256" key="1">
    <source>
        <dbReference type="PROSITE-ProRule" id="PRU00047"/>
    </source>
</evidence>
<protein>
    <recommendedName>
        <fullName evidence="3">CCHC-type domain-containing protein</fullName>
    </recommendedName>
</protein>
<feature type="compositionally biased region" description="Basic and acidic residues" evidence="2">
    <location>
        <begin position="1"/>
        <end position="10"/>
    </location>
</feature>
<sequence length="268" mass="29727">MDSPDFEGHLTKKGQTRKREDDQPPPVLSYRAAVTGSAVVAEAVATTSWPEDELVVVEDGDLTLDVGEQGEEVGSPMGARRGSKLLSHRVSFTVMSARLRSLWKPRGPLKIVDLDHDFFLARFHLEEDFLKVLTSGPWTMFGQVLAIQRWFPDFRPAQASISRAVVWIRIPNLPIARYHPKILSVLRDLVGTAVKIDEASLKVERGRFARLAVEVDLSVPLPSCVLLDGESLLITYEGLPPVCYTCGMIGHSPSTCPRKTIEEQMPQA</sequence>
<dbReference type="Proteomes" id="UP001159364">
    <property type="component" value="Linkage Group LG02"/>
</dbReference>
<gene>
    <name evidence="4" type="ORF">K2173_028432</name>
</gene>
<evidence type="ECO:0000256" key="2">
    <source>
        <dbReference type="SAM" id="MobiDB-lite"/>
    </source>
</evidence>
<name>A0AAV8U4J5_9ROSI</name>
<proteinExistence type="predicted"/>
<dbReference type="Pfam" id="PF14111">
    <property type="entry name" value="DUF4283"/>
    <property type="match status" value="1"/>
</dbReference>
<organism evidence="4 5">
    <name type="scientific">Erythroxylum novogranatense</name>
    <dbReference type="NCBI Taxonomy" id="1862640"/>
    <lineage>
        <taxon>Eukaryota</taxon>
        <taxon>Viridiplantae</taxon>
        <taxon>Streptophyta</taxon>
        <taxon>Embryophyta</taxon>
        <taxon>Tracheophyta</taxon>
        <taxon>Spermatophyta</taxon>
        <taxon>Magnoliopsida</taxon>
        <taxon>eudicotyledons</taxon>
        <taxon>Gunneridae</taxon>
        <taxon>Pentapetalae</taxon>
        <taxon>rosids</taxon>
        <taxon>fabids</taxon>
        <taxon>Malpighiales</taxon>
        <taxon>Erythroxylaceae</taxon>
        <taxon>Erythroxylum</taxon>
    </lineage>
</organism>
<keyword evidence="1" id="KW-0479">Metal-binding</keyword>
<dbReference type="GO" id="GO:0003676">
    <property type="term" value="F:nucleic acid binding"/>
    <property type="evidence" value="ECO:0007669"/>
    <property type="project" value="InterPro"/>
</dbReference>
<evidence type="ECO:0000313" key="4">
    <source>
        <dbReference type="EMBL" id="KAJ8773255.1"/>
    </source>
</evidence>
<evidence type="ECO:0000259" key="3">
    <source>
        <dbReference type="PROSITE" id="PS50158"/>
    </source>
</evidence>
<accession>A0AAV8U4J5</accession>
<reference evidence="4 5" key="1">
    <citation type="submission" date="2021-09" db="EMBL/GenBank/DDBJ databases">
        <title>Genomic insights and catalytic innovation underlie evolution of tropane alkaloids biosynthesis.</title>
        <authorList>
            <person name="Wang Y.-J."/>
            <person name="Tian T."/>
            <person name="Huang J.-P."/>
            <person name="Huang S.-X."/>
        </authorList>
    </citation>
    <scope>NUCLEOTIDE SEQUENCE [LARGE SCALE GENOMIC DNA]</scope>
    <source>
        <strain evidence="4">KIB-2018</strain>
        <tissue evidence="4">Leaf</tissue>
    </source>
</reference>
<dbReference type="GO" id="GO:0008270">
    <property type="term" value="F:zinc ion binding"/>
    <property type="evidence" value="ECO:0007669"/>
    <property type="project" value="UniProtKB-KW"/>
</dbReference>
<dbReference type="InterPro" id="IPR040256">
    <property type="entry name" value="At4g02000-like"/>
</dbReference>
<comment type="caution">
    <text evidence="4">The sequence shown here is derived from an EMBL/GenBank/DDBJ whole genome shotgun (WGS) entry which is preliminary data.</text>
</comment>
<dbReference type="AlphaFoldDB" id="A0AAV8U4J5"/>
<dbReference type="PANTHER" id="PTHR31286">
    <property type="entry name" value="GLYCINE-RICH CELL WALL STRUCTURAL PROTEIN 1.8-LIKE"/>
    <property type="match status" value="1"/>
</dbReference>
<keyword evidence="1" id="KW-0863">Zinc-finger</keyword>
<evidence type="ECO:0000313" key="5">
    <source>
        <dbReference type="Proteomes" id="UP001159364"/>
    </source>
</evidence>
<dbReference type="InterPro" id="IPR001878">
    <property type="entry name" value="Znf_CCHC"/>
</dbReference>